<dbReference type="Proteomes" id="UP000777935">
    <property type="component" value="Unassembled WGS sequence"/>
</dbReference>
<feature type="domain" description="Ribonuclease R winged-helix" evidence="2">
    <location>
        <begin position="65"/>
        <end position="114"/>
    </location>
</feature>
<evidence type="ECO:0000256" key="1">
    <source>
        <dbReference type="SAM" id="Coils"/>
    </source>
</evidence>
<evidence type="ECO:0000259" key="2">
    <source>
        <dbReference type="Pfam" id="PF08461"/>
    </source>
</evidence>
<name>A0ABX2IL81_9RHOB</name>
<feature type="coiled-coil region" evidence="1">
    <location>
        <begin position="8"/>
        <end position="35"/>
    </location>
</feature>
<keyword evidence="4" id="KW-1185">Reference proteome</keyword>
<dbReference type="EMBL" id="JABUFE010000001">
    <property type="protein sequence ID" value="NSX53628.1"/>
    <property type="molecule type" value="Genomic_DNA"/>
</dbReference>
<comment type="caution">
    <text evidence="3">The sequence shown here is derived from an EMBL/GenBank/DDBJ whole genome shotgun (WGS) entry which is preliminary data.</text>
</comment>
<dbReference type="InterPro" id="IPR013668">
    <property type="entry name" value="RNase_R_HTH_12"/>
</dbReference>
<keyword evidence="1" id="KW-0175">Coiled coil</keyword>
<accession>A0ABX2IL81</accession>
<dbReference type="Pfam" id="PF08461">
    <property type="entry name" value="WHD_RNase_R"/>
    <property type="match status" value="1"/>
</dbReference>
<evidence type="ECO:0000313" key="4">
    <source>
        <dbReference type="Proteomes" id="UP000777935"/>
    </source>
</evidence>
<reference evidence="3 4" key="1">
    <citation type="submission" date="2020-06" db="EMBL/GenBank/DDBJ databases">
        <title>Sulfitobacter algicola sp. nov., isolated from green algae.</title>
        <authorList>
            <person name="Wang C."/>
        </authorList>
    </citation>
    <scope>NUCLEOTIDE SEQUENCE [LARGE SCALE GENOMIC DNA]</scope>
    <source>
        <strain evidence="3 4">1151</strain>
    </source>
</reference>
<sequence length="124" mass="14171">MPDPDTYVQQLEADKAALEARIADLQSEVRTINNLIYRRRSQGLAASEGAAVNLKNADRLFFEAMILEALNSSNRGLRTGEIHTHITKRGYELNYNTLRSYVTKMRDRGVIKKATTYSYYWLPA</sequence>
<protein>
    <recommendedName>
        <fullName evidence="2">Ribonuclease R winged-helix domain-containing protein</fullName>
    </recommendedName>
</protein>
<proteinExistence type="predicted"/>
<gene>
    <name evidence="3" type="ORF">HRQ87_02335</name>
</gene>
<organism evidence="3 4">
    <name type="scientific">Parasulfitobacter algicola</name>
    <dbReference type="NCBI Taxonomy" id="2614809"/>
    <lineage>
        <taxon>Bacteria</taxon>
        <taxon>Pseudomonadati</taxon>
        <taxon>Pseudomonadota</taxon>
        <taxon>Alphaproteobacteria</taxon>
        <taxon>Rhodobacterales</taxon>
        <taxon>Roseobacteraceae</taxon>
        <taxon>Parasulfitobacter</taxon>
    </lineage>
</organism>
<evidence type="ECO:0000313" key="3">
    <source>
        <dbReference type="EMBL" id="NSX53628.1"/>
    </source>
</evidence>